<dbReference type="EMBL" id="ML120498">
    <property type="protein sequence ID" value="RPA91354.1"/>
    <property type="molecule type" value="Genomic_DNA"/>
</dbReference>
<gene>
    <name evidence="1" type="ORF">L873DRAFT_1819534</name>
</gene>
<proteinExistence type="predicted"/>
<accession>A0A3N4JBZ3</accession>
<evidence type="ECO:0000313" key="1">
    <source>
        <dbReference type="EMBL" id="RPA91354.1"/>
    </source>
</evidence>
<evidence type="ECO:0000313" key="2">
    <source>
        <dbReference type="Proteomes" id="UP000276215"/>
    </source>
</evidence>
<dbReference type="AlphaFoldDB" id="A0A3N4JBZ3"/>
<name>A0A3N4JBZ3_9PEZI</name>
<reference evidence="1 2" key="1">
    <citation type="journal article" date="2018" name="Nat. Ecol. Evol.">
        <title>Pezizomycetes genomes reveal the molecular basis of ectomycorrhizal truffle lifestyle.</title>
        <authorList>
            <person name="Murat C."/>
            <person name="Payen T."/>
            <person name="Noel B."/>
            <person name="Kuo A."/>
            <person name="Morin E."/>
            <person name="Chen J."/>
            <person name="Kohler A."/>
            <person name="Krizsan K."/>
            <person name="Balestrini R."/>
            <person name="Da Silva C."/>
            <person name="Montanini B."/>
            <person name="Hainaut M."/>
            <person name="Levati E."/>
            <person name="Barry K.W."/>
            <person name="Belfiori B."/>
            <person name="Cichocki N."/>
            <person name="Clum A."/>
            <person name="Dockter R.B."/>
            <person name="Fauchery L."/>
            <person name="Guy J."/>
            <person name="Iotti M."/>
            <person name="Le Tacon F."/>
            <person name="Lindquist E.A."/>
            <person name="Lipzen A."/>
            <person name="Malagnac F."/>
            <person name="Mello A."/>
            <person name="Molinier V."/>
            <person name="Miyauchi S."/>
            <person name="Poulain J."/>
            <person name="Riccioni C."/>
            <person name="Rubini A."/>
            <person name="Sitrit Y."/>
            <person name="Splivallo R."/>
            <person name="Traeger S."/>
            <person name="Wang M."/>
            <person name="Zifcakova L."/>
            <person name="Wipf D."/>
            <person name="Zambonelli A."/>
            <person name="Paolocci F."/>
            <person name="Nowrousian M."/>
            <person name="Ottonello S."/>
            <person name="Baldrian P."/>
            <person name="Spatafora J.W."/>
            <person name="Henrissat B."/>
            <person name="Nagy L.G."/>
            <person name="Aury J.M."/>
            <person name="Wincker P."/>
            <person name="Grigoriev I.V."/>
            <person name="Bonfante P."/>
            <person name="Martin F.M."/>
        </authorList>
    </citation>
    <scope>NUCLEOTIDE SEQUENCE [LARGE SCALE GENOMIC DNA]</scope>
    <source>
        <strain evidence="1 2">120613-1</strain>
    </source>
</reference>
<keyword evidence="2" id="KW-1185">Reference proteome</keyword>
<sequence length="101" mass="11247">MANITNGLSYAIRVSRYVHHIPFGSPGIVLKIVVIALPPLRLQCFIHATVCPPLITRRVNLLYWSNCDRCSSTAGGVDEKPRRLPNFLSSAAMNWLDSIEI</sequence>
<dbReference type="Proteomes" id="UP000276215">
    <property type="component" value="Unassembled WGS sequence"/>
</dbReference>
<protein>
    <submittedName>
        <fullName evidence="1">Uncharacterized protein</fullName>
    </submittedName>
</protein>
<organism evidence="1 2">
    <name type="scientific">Choiromyces venosus 120613-1</name>
    <dbReference type="NCBI Taxonomy" id="1336337"/>
    <lineage>
        <taxon>Eukaryota</taxon>
        <taxon>Fungi</taxon>
        <taxon>Dikarya</taxon>
        <taxon>Ascomycota</taxon>
        <taxon>Pezizomycotina</taxon>
        <taxon>Pezizomycetes</taxon>
        <taxon>Pezizales</taxon>
        <taxon>Tuberaceae</taxon>
        <taxon>Choiromyces</taxon>
    </lineage>
</organism>